<dbReference type="Pfam" id="PF01535">
    <property type="entry name" value="PPR"/>
    <property type="match status" value="5"/>
</dbReference>
<keyword evidence="3" id="KW-1185">Reference proteome</keyword>
<proteinExistence type="predicted"/>
<dbReference type="GeneID" id="113696474"/>
<dbReference type="OrthoDB" id="185373at2759"/>
<gene>
    <name evidence="4" type="primary">LOC113696474</name>
</gene>
<dbReference type="InterPro" id="IPR046960">
    <property type="entry name" value="PPR_At4g14850-like_plant"/>
</dbReference>
<dbReference type="NCBIfam" id="TIGR00756">
    <property type="entry name" value="PPR"/>
    <property type="match status" value="4"/>
</dbReference>
<feature type="repeat" description="PPR" evidence="2">
    <location>
        <begin position="399"/>
        <end position="433"/>
    </location>
</feature>
<dbReference type="Pfam" id="PF13041">
    <property type="entry name" value="PPR_2"/>
    <property type="match status" value="2"/>
</dbReference>
<dbReference type="FunFam" id="1.25.40.10:FF:000344">
    <property type="entry name" value="Pentatricopeptide repeat-containing protein"/>
    <property type="match status" value="1"/>
</dbReference>
<dbReference type="InterPro" id="IPR011990">
    <property type="entry name" value="TPR-like_helical_dom_sf"/>
</dbReference>
<protein>
    <submittedName>
        <fullName evidence="4">Pentatricopeptide repeat-containing protein At4g35130, chloroplastic-like</fullName>
    </submittedName>
</protein>
<dbReference type="PROSITE" id="PS51375">
    <property type="entry name" value="PPR"/>
    <property type="match status" value="3"/>
</dbReference>
<organism evidence="3 4">
    <name type="scientific">Coffea arabica</name>
    <name type="common">Arabian coffee</name>
    <dbReference type="NCBI Taxonomy" id="13443"/>
    <lineage>
        <taxon>Eukaryota</taxon>
        <taxon>Viridiplantae</taxon>
        <taxon>Streptophyta</taxon>
        <taxon>Embryophyta</taxon>
        <taxon>Tracheophyta</taxon>
        <taxon>Spermatophyta</taxon>
        <taxon>Magnoliopsida</taxon>
        <taxon>eudicotyledons</taxon>
        <taxon>Gunneridae</taxon>
        <taxon>Pentapetalae</taxon>
        <taxon>asterids</taxon>
        <taxon>lamiids</taxon>
        <taxon>Gentianales</taxon>
        <taxon>Rubiaceae</taxon>
        <taxon>Ixoroideae</taxon>
        <taxon>Gardenieae complex</taxon>
        <taxon>Bertiereae - Coffeeae clade</taxon>
        <taxon>Coffeeae</taxon>
        <taxon>Coffea</taxon>
    </lineage>
</organism>
<dbReference type="Pfam" id="PF20431">
    <property type="entry name" value="E_motif"/>
    <property type="match status" value="1"/>
</dbReference>
<reference evidence="3" key="1">
    <citation type="journal article" date="2025" name="Foods">
        <title>Unveiling the Microbial Signatures of Arabica Coffee Cherries: Insights into Ripeness Specific Diversity, Functional Traits, and Implications for Quality and Safety.</title>
        <authorList>
            <consortium name="RefSeq"/>
            <person name="Tenea G.N."/>
            <person name="Cifuentes V."/>
            <person name="Reyes P."/>
            <person name="Cevallos-Vallejos M."/>
        </authorList>
    </citation>
    <scope>NUCLEOTIDE SEQUENCE [LARGE SCALE GENOMIC DNA]</scope>
</reference>
<evidence type="ECO:0000313" key="3">
    <source>
        <dbReference type="Proteomes" id="UP001652660"/>
    </source>
</evidence>
<keyword evidence="1" id="KW-0677">Repeat</keyword>
<dbReference type="Gene3D" id="1.25.40.10">
    <property type="entry name" value="Tetratricopeptide repeat domain"/>
    <property type="match status" value="4"/>
</dbReference>
<reference evidence="4" key="2">
    <citation type="submission" date="2025-08" db="UniProtKB">
        <authorList>
            <consortium name="RefSeq"/>
        </authorList>
    </citation>
    <scope>IDENTIFICATION</scope>
    <source>
        <tissue evidence="4">Leaves</tissue>
    </source>
</reference>
<dbReference type="InterPro" id="IPR046848">
    <property type="entry name" value="E_motif"/>
</dbReference>
<dbReference type="FunFam" id="1.25.40.10:FF:000090">
    <property type="entry name" value="Pentatricopeptide repeat-containing protein, chloroplastic"/>
    <property type="match status" value="1"/>
</dbReference>
<dbReference type="InterPro" id="IPR002885">
    <property type="entry name" value="PPR_rpt"/>
</dbReference>
<dbReference type="AlphaFoldDB" id="A0A6P6T0S3"/>
<feature type="repeat" description="PPR" evidence="2">
    <location>
        <begin position="67"/>
        <end position="101"/>
    </location>
</feature>
<feature type="repeat" description="PPR" evidence="2">
    <location>
        <begin position="294"/>
        <end position="328"/>
    </location>
</feature>
<accession>A0A6P6T0S3</accession>
<dbReference type="GO" id="GO:0003723">
    <property type="term" value="F:RNA binding"/>
    <property type="evidence" value="ECO:0007669"/>
    <property type="project" value="InterPro"/>
</dbReference>
<name>A0A6P6T0S3_COFAR</name>
<dbReference type="PANTHER" id="PTHR47926">
    <property type="entry name" value="PENTATRICOPEPTIDE REPEAT-CONTAINING PROTEIN"/>
    <property type="match status" value="1"/>
</dbReference>
<dbReference type="RefSeq" id="XP_027071685.1">
    <property type="nucleotide sequence ID" value="XM_027215884.2"/>
</dbReference>
<dbReference type="GO" id="GO:0009451">
    <property type="term" value="P:RNA modification"/>
    <property type="evidence" value="ECO:0007669"/>
    <property type="project" value="InterPro"/>
</dbReference>
<sequence>MALKSLVNSGLSEFAIWVYKQMREMGVEHDSYTFPIMNKAVFLVDFEAFWLGKTIHGLAMQMGFGCDVYFCNTMIAVYSKSGRFGDACKLFHEMPDRDIVSWTAMISAYVREDNFFGAFRLFGKMQNEVEPNAVTMLGLLQGCPSMVEGRQLHGYIIKNGLLLDRSVENSLLNMYIHVDSVSDAEILFGEMDKRDVVTWNIMLSLYTYKGDITRMIGCFRQMSGEVDPSCETLTVFVSGLAECGYLFEGRQIHCLALKKGLFDDKLRACLLDFYAKHREVDISAKLFQEVHYRNSITWNTMMLGFIENGLFKECIALFKQMLLVGVRPGAEILRTLILAYTHMGAVQLGKGIHGYIIRKSFVDSVAATTALETSIVNMYLRCGSLSAAGVCFDRMVGKDLVAWTSMIEGYGMHGLGVQALELFQKMVEEGLNPNDMTFLSILSACSHSGLLSEGCQILYCMRSKFSVEPNLNHYTCIIDMLGRSGMIKEGLALIFKLVPFPDSRIFGALLAASRVYMDKKVADYAANRLLELEPDNAGYHTLISNIKASAEKWFEVEDFRSTIKSKDLMKLPGWSCIEAKGFLHGFVSGDRSHPYADCIQQTLEILNRTMQDVLM</sequence>
<dbReference type="Proteomes" id="UP001652660">
    <property type="component" value="Chromosome 6e"/>
</dbReference>
<evidence type="ECO:0000256" key="1">
    <source>
        <dbReference type="ARBA" id="ARBA00022737"/>
    </source>
</evidence>
<evidence type="ECO:0000313" key="4">
    <source>
        <dbReference type="RefSeq" id="XP_027071685.1"/>
    </source>
</evidence>
<evidence type="ECO:0000256" key="2">
    <source>
        <dbReference type="PROSITE-ProRule" id="PRU00708"/>
    </source>
</evidence>